<dbReference type="EMBL" id="GBXM01020958">
    <property type="protein sequence ID" value="JAH87619.1"/>
    <property type="molecule type" value="Transcribed_RNA"/>
</dbReference>
<reference evidence="1" key="1">
    <citation type="submission" date="2014-11" db="EMBL/GenBank/DDBJ databases">
        <authorList>
            <person name="Amaro Gonzalez C."/>
        </authorList>
    </citation>
    <scope>NUCLEOTIDE SEQUENCE</scope>
</reference>
<protein>
    <submittedName>
        <fullName evidence="1">Uncharacterized protein</fullName>
    </submittedName>
</protein>
<sequence length="37" mass="4348">MFILSHLSKVTNLSHLYHNNDCILQSSVRSHITYLVY</sequence>
<reference evidence="1" key="2">
    <citation type="journal article" date="2015" name="Fish Shellfish Immunol.">
        <title>Early steps in the European eel (Anguilla anguilla)-Vibrio vulnificus interaction in the gills: Role of the RtxA13 toxin.</title>
        <authorList>
            <person name="Callol A."/>
            <person name="Pajuelo D."/>
            <person name="Ebbesson L."/>
            <person name="Teles M."/>
            <person name="MacKenzie S."/>
            <person name="Amaro C."/>
        </authorList>
    </citation>
    <scope>NUCLEOTIDE SEQUENCE</scope>
</reference>
<organism evidence="1">
    <name type="scientific">Anguilla anguilla</name>
    <name type="common">European freshwater eel</name>
    <name type="synonym">Muraena anguilla</name>
    <dbReference type="NCBI Taxonomy" id="7936"/>
    <lineage>
        <taxon>Eukaryota</taxon>
        <taxon>Metazoa</taxon>
        <taxon>Chordata</taxon>
        <taxon>Craniata</taxon>
        <taxon>Vertebrata</taxon>
        <taxon>Euteleostomi</taxon>
        <taxon>Actinopterygii</taxon>
        <taxon>Neopterygii</taxon>
        <taxon>Teleostei</taxon>
        <taxon>Anguilliformes</taxon>
        <taxon>Anguillidae</taxon>
        <taxon>Anguilla</taxon>
    </lineage>
</organism>
<name>A0A0E9WB42_ANGAN</name>
<dbReference type="AlphaFoldDB" id="A0A0E9WB42"/>
<evidence type="ECO:0000313" key="1">
    <source>
        <dbReference type="EMBL" id="JAH87619.1"/>
    </source>
</evidence>
<proteinExistence type="predicted"/>
<accession>A0A0E9WB42</accession>